<gene>
    <name evidence="2" type="ORF">B9Z19DRAFT_1065460</name>
</gene>
<keyword evidence="3" id="KW-1185">Reference proteome</keyword>
<feature type="compositionally biased region" description="Polar residues" evidence="1">
    <location>
        <begin position="708"/>
        <end position="722"/>
    </location>
</feature>
<feature type="compositionally biased region" description="Low complexity" evidence="1">
    <location>
        <begin position="525"/>
        <end position="537"/>
    </location>
</feature>
<feature type="compositionally biased region" description="Basic and acidic residues" evidence="1">
    <location>
        <begin position="730"/>
        <end position="739"/>
    </location>
</feature>
<feature type="compositionally biased region" description="Polar residues" evidence="1">
    <location>
        <begin position="824"/>
        <end position="843"/>
    </location>
</feature>
<feature type="compositionally biased region" description="Pro residues" evidence="1">
    <location>
        <begin position="315"/>
        <end position="325"/>
    </location>
</feature>
<feature type="compositionally biased region" description="Pro residues" evidence="1">
    <location>
        <begin position="246"/>
        <end position="256"/>
    </location>
</feature>
<feature type="compositionally biased region" description="Polar residues" evidence="1">
    <location>
        <begin position="397"/>
        <end position="416"/>
    </location>
</feature>
<organism evidence="2 3">
    <name type="scientific">Tuber borchii</name>
    <name type="common">White truffle</name>
    <dbReference type="NCBI Taxonomy" id="42251"/>
    <lineage>
        <taxon>Eukaryota</taxon>
        <taxon>Fungi</taxon>
        <taxon>Dikarya</taxon>
        <taxon>Ascomycota</taxon>
        <taxon>Pezizomycotina</taxon>
        <taxon>Pezizomycetes</taxon>
        <taxon>Pezizales</taxon>
        <taxon>Tuberaceae</taxon>
        <taxon>Tuber</taxon>
    </lineage>
</organism>
<feature type="compositionally biased region" description="Low complexity" evidence="1">
    <location>
        <begin position="383"/>
        <end position="396"/>
    </location>
</feature>
<feature type="compositionally biased region" description="Polar residues" evidence="1">
    <location>
        <begin position="468"/>
        <end position="484"/>
    </location>
</feature>
<sequence>MASPYAFHNNPAAYARYNPALYPGGLGGSPTVGSAGAPGNAPTAPAGYGPRRPSVSPMRDPTESGEASGEYNPQHYGPVAANGSGSFVPRPAGEDAPPPYSPPSAQRHPNNPRLQLNPPHQRQHSWPYNSQSTTPISPQQVTPSTATTRDFSPIFSQQNSATSTANTTPLSPYAPLLQEQLGWNGPTRRRNYSPPGVAGGQGYAPSGLQQTSYPSPDIPPPSSPIADSIGPSSRAGSRRPTSHNVVPPPPPGPPPAQNNYARDGSPMAVQGRRTHSSSSPAMPAGLGIGMRSGSRSPPAVSLPPGAVRADSLSRIPPPPPGPPPRSESVPRNVYAPGSVRSDSQNGGAIPPPPPGPPPRNPSLPRIMNQGRSVSSPVMNPAAMRMSSRSPPQQPSRLSTENSGSNFYETAQSSALSVSRSQPPVPPPKRKMEGEEMPHKKSSPGPRSGGEEGLGIAWDQRRPDIDNNPWRQAPTSPVMNSTEEVISQRDRGLSFSAARGQSVAAPPLIDYEERGSPSPPGATPKPSFSIVGSPPSSSDNNRVKRKPIHITSPPANNYEPPKQLPTPPPGAERDSKFRPVSHLLHLPNAGGQLQPPLIEEEEEEMDAFYLSAMEKHRKMIRLEATASTDEERLGLWLDFVLKECKLRKDRYSRAAGKMGSSLATKLGSAFSEETQQNLTPISPVMRGMDGEDVEMENTQEDRRRPETQWWGQHLNSDSFNNGDPTGAALEARIRDEESSRGRTSSRWWEASAEGGSVSDHLAVRSDGMGDDEFSMARSGHRHTRTPRASLREIAEHVTTPRNSQFSGDPASYAGSSAYPPDRKTMSLSRSRSRPAHSQSRTRTPVKTNLDIAPLLTLLPPYPRVYAAVNNAHPQLAVFRNLVRTLNDLSSITEIKADFNAASSTRKETFTIESLKRRNQHSEYIQSLYSTPAGNKAQKRLSFDQLETLNTDFQNRENVLSEESLKSEFDLFQSQVVGAVHTELQERISAASAAYSDLAAEITANADNPLGGQEEGGDQVPELLEKLTCLKWVFDVREQLHREVFDLLSERNRRYKEVVITPFFASRLADKIREAEDFFTADENARRVRADKESLTRYEGFLDLVENHVIKGVEKQISAFWEVAPLIMECFEKIPTDLTNVHPIVPPEEYHENPAYLREPLRYLHSKIEMAEKSIYQFVEGQTNLLCLLHEVKTLNVAAGWKVRLPGPENARIQEERREKEEAALTEDLKEKVKMLESEWRESLGGLFEEVKGRVGGWIGEGETME</sequence>
<evidence type="ECO:0000313" key="3">
    <source>
        <dbReference type="Proteomes" id="UP000244722"/>
    </source>
</evidence>
<feature type="compositionally biased region" description="Low complexity" evidence="1">
    <location>
        <begin position="33"/>
        <end position="50"/>
    </location>
</feature>
<feature type="compositionally biased region" description="Basic and acidic residues" evidence="1">
    <location>
        <begin position="429"/>
        <end position="438"/>
    </location>
</feature>
<dbReference type="EMBL" id="NESQ01000135">
    <property type="protein sequence ID" value="PUU77945.1"/>
    <property type="molecule type" value="Genomic_DNA"/>
</dbReference>
<reference evidence="2 3" key="1">
    <citation type="submission" date="2017-04" db="EMBL/GenBank/DDBJ databases">
        <title>Draft genome sequence of Tuber borchii Vittad., a whitish edible truffle.</title>
        <authorList>
            <consortium name="DOE Joint Genome Institute"/>
            <person name="Murat C."/>
            <person name="Kuo A."/>
            <person name="Barry K.W."/>
            <person name="Clum A."/>
            <person name="Dockter R.B."/>
            <person name="Fauchery L."/>
            <person name="Iotti M."/>
            <person name="Kohler A."/>
            <person name="Labutti K."/>
            <person name="Lindquist E.A."/>
            <person name="Lipzen A."/>
            <person name="Ohm R.A."/>
            <person name="Wang M."/>
            <person name="Grigoriev I.V."/>
            <person name="Zambonelli A."/>
            <person name="Martin F.M."/>
        </authorList>
    </citation>
    <scope>NUCLEOTIDE SEQUENCE [LARGE SCALE GENOMIC DNA]</scope>
    <source>
        <strain evidence="2 3">Tbo3840</strain>
    </source>
</reference>
<dbReference type="AlphaFoldDB" id="A0A2T6ZR26"/>
<accession>A0A2T6ZR26</accession>
<feature type="region of interest" description="Disordered" evidence="1">
    <location>
        <begin position="695"/>
        <end position="843"/>
    </location>
</feature>
<dbReference type="Proteomes" id="UP000244722">
    <property type="component" value="Unassembled WGS sequence"/>
</dbReference>
<feature type="region of interest" description="Disordered" evidence="1">
    <location>
        <begin position="16"/>
        <end position="575"/>
    </location>
</feature>
<feature type="compositionally biased region" description="Polar residues" evidence="1">
    <location>
        <begin position="103"/>
        <end position="170"/>
    </location>
</feature>
<feature type="compositionally biased region" description="Pro residues" evidence="1">
    <location>
        <begin position="349"/>
        <end position="361"/>
    </location>
</feature>
<evidence type="ECO:0000313" key="2">
    <source>
        <dbReference type="EMBL" id="PUU77945.1"/>
    </source>
</evidence>
<evidence type="ECO:0000256" key="1">
    <source>
        <dbReference type="SAM" id="MobiDB-lite"/>
    </source>
</evidence>
<comment type="caution">
    <text evidence="2">The sequence shown here is derived from an EMBL/GenBank/DDBJ whole genome shotgun (WGS) entry which is preliminary data.</text>
</comment>
<name>A0A2T6ZR26_TUBBO</name>
<dbReference type="OrthoDB" id="5367052at2759"/>
<protein>
    <submittedName>
        <fullName evidence="2">Uncharacterized protein</fullName>
    </submittedName>
</protein>
<dbReference type="STRING" id="42251.A0A2T6ZR26"/>
<feature type="compositionally biased region" description="Low complexity" evidence="1">
    <location>
        <begin position="224"/>
        <end position="233"/>
    </location>
</feature>
<proteinExistence type="predicted"/>